<dbReference type="GO" id="GO:0005654">
    <property type="term" value="C:nucleoplasm"/>
    <property type="evidence" value="ECO:0007669"/>
    <property type="project" value="UniProtKB-SubCell"/>
</dbReference>
<evidence type="ECO:0000256" key="5">
    <source>
        <dbReference type="ARBA" id="ARBA00022833"/>
    </source>
</evidence>
<dbReference type="PANTHER" id="PTHR46600">
    <property type="entry name" value="THAP DOMAIN-CONTAINING"/>
    <property type="match status" value="1"/>
</dbReference>
<comment type="caution">
    <text evidence="14">The sequence shown here is derived from an EMBL/GenBank/DDBJ whole genome shotgun (WGS) entry which is preliminary data.</text>
</comment>
<evidence type="ECO:0000256" key="9">
    <source>
        <dbReference type="ARBA" id="ARBA00023163"/>
    </source>
</evidence>
<evidence type="ECO:0000256" key="11">
    <source>
        <dbReference type="ARBA" id="ARBA00023306"/>
    </source>
</evidence>
<keyword evidence="15" id="KW-1185">Reference proteome</keyword>
<keyword evidence="7" id="KW-0175">Coiled coil</keyword>
<dbReference type="InterPro" id="IPR026516">
    <property type="entry name" value="THAP1/10"/>
</dbReference>
<keyword evidence="8 12" id="KW-0238">DNA-binding</keyword>
<evidence type="ECO:0000259" key="13">
    <source>
        <dbReference type="PROSITE" id="PS50950"/>
    </source>
</evidence>
<evidence type="ECO:0000256" key="3">
    <source>
        <dbReference type="ARBA" id="ARBA00022723"/>
    </source>
</evidence>
<gene>
    <name evidence="14" type="ORF">PV327_007414</name>
</gene>
<evidence type="ECO:0000256" key="10">
    <source>
        <dbReference type="ARBA" id="ARBA00023242"/>
    </source>
</evidence>
<keyword evidence="9" id="KW-0804">Transcription</keyword>
<keyword evidence="11" id="KW-0131">Cell cycle</keyword>
<keyword evidence="10" id="KW-0539">Nucleus</keyword>
<evidence type="ECO:0000256" key="8">
    <source>
        <dbReference type="ARBA" id="ARBA00023125"/>
    </source>
</evidence>
<keyword evidence="5" id="KW-0862">Zinc</keyword>
<name>A0AA39FZD1_MICHY</name>
<keyword evidence="3" id="KW-0479">Metal-binding</keyword>
<evidence type="ECO:0000256" key="1">
    <source>
        <dbReference type="ARBA" id="ARBA00004642"/>
    </source>
</evidence>
<comment type="subcellular location">
    <subcellularLocation>
        <location evidence="1">Nucleus</location>
        <location evidence="1">Nucleoplasm</location>
    </subcellularLocation>
</comment>
<dbReference type="PANTHER" id="PTHR46600:SF1">
    <property type="entry name" value="THAP DOMAIN-CONTAINING PROTEIN 1"/>
    <property type="match status" value="1"/>
</dbReference>
<sequence length="138" mass="15885">MESEKVCNIKQKARIVCCVPGCNSRSHKNTNVTFHYFPRAAKYFISTPNHFGEYEKIDLLVALKKSVRVKNVNRSMKVCSLHFKVDDYILPSVPTKKKFLKKNAVPTCNLPCEDNIVAQARERRLMERNAKKDDATHT</sequence>
<accession>A0AA39FZD1</accession>
<evidence type="ECO:0000313" key="14">
    <source>
        <dbReference type="EMBL" id="KAK0178533.1"/>
    </source>
</evidence>
<proteinExistence type="inferred from homology"/>
<keyword evidence="4 12" id="KW-0863">Zinc-finger</keyword>
<reference evidence="14" key="2">
    <citation type="submission" date="2023-03" db="EMBL/GenBank/DDBJ databases">
        <authorList>
            <person name="Inwood S.N."/>
            <person name="Skelly J.G."/>
            <person name="Guhlin J."/>
            <person name="Harrop T.W.R."/>
            <person name="Goldson S.G."/>
            <person name="Dearden P.K."/>
        </authorList>
    </citation>
    <scope>NUCLEOTIDE SEQUENCE</scope>
    <source>
        <strain evidence="14">Lincoln</strain>
        <tissue evidence="14">Whole body</tissue>
    </source>
</reference>
<dbReference type="Pfam" id="PF05485">
    <property type="entry name" value="THAP"/>
    <property type="match status" value="1"/>
</dbReference>
<evidence type="ECO:0000256" key="6">
    <source>
        <dbReference type="ARBA" id="ARBA00023015"/>
    </source>
</evidence>
<evidence type="ECO:0000256" key="2">
    <source>
        <dbReference type="ARBA" id="ARBA00006177"/>
    </source>
</evidence>
<comment type="similarity">
    <text evidence="2">Belongs to the THAP1 family.</text>
</comment>
<evidence type="ECO:0000256" key="4">
    <source>
        <dbReference type="ARBA" id="ARBA00022771"/>
    </source>
</evidence>
<dbReference type="InterPro" id="IPR006612">
    <property type="entry name" value="THAP_Znf"/>
</dbReference>
<dbReference type="AlphaFoldDB" id="A0AA39FZD1"/>
<dbReference type="SUPFAM" id="SSF57716">
    <property type="entry name" value="Glucocorticoid receptor-like (DNA-binding domain)"/>
    <property type="match status" value="1"/>
</dbReference>
<evidence type="ECO:0000256" key="12">
    <source>
        <dbReference type="PROSITE-ProRule" id="PRU00309"/>
    </source>
</evidence>
<feature type="domain" description="THAP-type" evidence="13">
    <location>
        <begin position="11"/>
        <end position="109"/>
    </location>
</feature>
<dbReference type="PROSITE" id="PS50950">
    <property type="entry name" value="ZF_THAP"/>
    <property type="match status" value="1"/>
</dbReference>
<organism evidence="14 15">
    <name type="scientific">Microctonus hyperodae</name>
    <name type="common">Parasitoid wasp</name>
    <dbReference type="NCBI Taxonomy" id="165561"/>
    <lineage>
        <taxon>Eukaryota</taxon>
        <taxon>Metazoa</taxon>
        <taxon>Ecdysozoa</taxon>
        <taxon>Arthropoda</taxon>
        <taxon>Hexapoda</taxon>
        <taxon>Insecta</taxon>
        <taxon>Pterygota</taxon>
        <taxon>Neoptera</taxon>
        <taxon>Endopterygota</taxon>
        <taxon>Hymenoptera</taxon>
        <taxon>Apocrita</taxon>
        <taxon>Ichneumonoidea</taxon>
        <taxon>Braconidae</taxon>
        <taxon>Euphorinae</taxon>
        <taxon>Microctonus</taxon>
    </lineage>
</organism>
<dbReference type="SMART" id="SM00980">
    <property type="entry name" value="THAP"/>
    <property type="match status" value="1"/>
</dbReference>
<dbReference type="EMBL" id="JAQQBR010000004">
    <property type="protein sequence ID" value="KAK0178533.1"/>
    <property type="molecule type" value="Genomic_DNA"/>
</dbReference>
<dbReference type="Proteomes" id="UP001168972">
    <property type="component" value="Unassembled WGS sequence"/>
</dbReference>
<reference evidence="14" key="1">
    <citation type="journal article" date="2023" name="bioRxiv">
        <title>Scaffold-level genome assemblies of two parasitoid biocontrol wasps reveal the parthenogenesis mechanism and an associated novel virus.</title>
        <authorList>
            <person name="Inwood S."/>
            <person name="Skelly J."/>
            <person name="Guhlin J."/>
            <person name="Harrop T."/>
            <person name="Goldson S."/>
            <person name="Dearden P."/>
        </authorList>
    </citation>
    <scope>NUCLEOTIDE SEQUENCE</scope>
    <source>
        <strain evidence="14">Lincoln</strain>
        <tissue evidence="14">Whole body</tissue>
    </source>
</reference>
<keyword evidence="6" id="KW-0805">Transcription regulation</keyword>
<evidence type="ECO:0000256" key="7">
    <source>
        <dbReference type="ARBA" id="ARBA00023054"/>
    </source>
</evidence>
<protein>
    <recommendedName>
        <fullName evidence="13">THAP-type domain-containing protein</fullName>
    </recommendedName>
</protein>
<evidence type="ECO:0000313" key="15">
    <source>
        <dbReference type="Proteomes" id="UP001168972"/>
    </source>
</evidence>
<dbReference type="GO" id="GO:0043565">
    <property type="term" value="F:sequence-specific DNA binding"/>
    <property type="evidence" value="ECO:0007669"/>
    <property type="project" value="InterPro"/>
</dbReference>
<dbReference type="GO" id="GO:0008270">
    <property type="term" value="F:zinc ion binding"/>
    <property type="evidence" value="ECO:0007669"/>
    <property type="project" value="UniProtKB-KW"/>
</dbReference>